<feature type="domain" description="Tectonic-1-3" evidence="1">
    <location>
        <begin position="202"/>
        <end position="361"/>
    </location>
</feature>
<dbReference type="GO" id="GO:0035869">
    <property type="term" value="C:ciliary transition zone"/>
    <property type="evidence" value="ECO:0007669"/>
    <property type="project" value="TreeGrafter"/>
</dbReference>
<gene>
    <name evidence="2" type="ORF">ANCCAN_23256</name>
</gene>
<accession>A0A368FHF2</accession>
<dbReference type="AlphaFoldDB" id="A0A368FHF2"/>
<reference evidence="2 3" key="1">
    <citation type="submission" date="2014-10" db="EMBL/GenBank/DDBJ databases">
        <title>Draft genome of the hookworm Ancylostoma caninum.</title>
        <authorList>
            <person name="Mitreva M."/>
        </authorList>
    </citation>
    <scope>NUCLEOTIDE SEQUENCE [LARGE SCALE GENOMIC DNA]</scope>
    <source>
        <strain evidence="2 3">Baltimore</strain>
    </source>
</reference>
<dbReference type="PANTHER" id="PTHR14611">
    <property type="entry name" value="TECTONIC FAMILY MEMBER"/>
    <property type="match status" value="1"/>
</dbReference>
<sequence>MPFPDEEDTHVDNVPIIQTNEQWEEYLVGNPDLQSEQIAPDSSPSVLLMRRDNEVTEFLLPTSFIGTKCSGTQQVALGFSQSVSCSPLFYPFNETECLSNEFLSAQKLFEPVLVSYARNISMETSFRSNFSILPVQWQLNQCQNVVQEVSLEIVLNDTLVADAVVTSVQYTTLTAANHSALTQTFTINFRSVSGSAERSDETGYVQGQEIYALQDDESSVVFSLPISGPCSGEGKTAIKFLVNTTTGCTIRTSRCDQAQQAVQQLLQKFAPARTYSAPPGSSTNNTHALVIFRNRTDAEASASSGCPITTGFMIGVHFAKQGSTTTDKPFIVSVTYDMETERLPLTVETTVVLRFAVVFKDVTPREFALL</sequence>
<dbReference type="PANTHER" id="PTHR14611:SF2">
    <property type="entry name" value="TECTONIC"/>
    <property type="match status" value="1"/>
</dbReference>
<keyword evidence="3" id="KW-1185">Reference proteome</keyword>
<protein>
    <recommendedName>
        <fullName evidence="1">Tectonic-1-3 domain-containing protein</fullName>
    </recommendedName>
</protein>
<organism evidence="2 3">
    <name type="scientific">Ancylostoma caninum</name>
    <name type="common">Dog hookworm</name>
    <dbReference type="NCBI Taxonomy" id="29170"/>
    <lineage>
        <taxon>Eukaryota</taxon>
        <taxon>Metazoa</taxon>
        <taxon>Ecdysozoa</taxon>
        <taxon>Nematoda</taxon>
        <taxon>Chromadorea</taxon>
        <taxon>Rhabditida</taxon>
        <taxon>Rhabditina</taxon>
        <taxon>Rhabditomorpha</taxon>
        <taxon>Strongyloidea</taxon>
        <taxon>Ancylostomatidae</taxon>
        <taxon>Ancylostomatinae</taxon>
        <taxon>Ancylostoma</taxon>
    </lineage>
</organism>
<proteinExistence type="predicted"/>
<dbReference type="STRING" id="29170.A0A368FHF2"/>
<comment type="caution">
    <text evidence="2">The sequence shown here is derived from an EMBL/GenBank/DDBJ whole genome shotgun (WGS) entry which is preliminary data.</text>
</comment>
<dbReference type="GO" id="GO:0060271">
    <property type="term" value="P:cilium assembly"/>
    <property type="evidence" value="ECO:0007669"/>
    <property type="project" value="TreeGrafter"/>
</dbReference>
<dbReference type="Pfam" id="PF07773">
    <property type="entry name" value="TCTN_DUF1619"/>
    <property type="match status" value="1"/>
</dbReference>
<name>A0A368FHF2_ANCCA</name>
<evidence type="ECO:0000313" key="3">
    <source>
        <dbReference type="Proteomes" id="UP000252519"/>
    </source>
</evidence>
<dbReference type="InterPro" id="IPR011677">
    <property type="entry name" value="TCTN1-3_dom"/>
</dbReference>
<dbReference type="OrthoDB" id="2104337at2759"/>
<dbReference type="Proteomes" id="UP000252519">
    <property type="component" value="Unassembled WGS sequence"/>
</dbReference>
<dbReference type="EMBL" id="JOJR01001420">
    <property type="protein sequence ID" value="RCN30968.1"/>
    <property type="molecule type" value="Genomic_DNA"/>
</dbReference>
<dbReference type="InterPro" id="IPR040354">
    <property type="entry name" value="TCTN1-3"/>
</dbReference>
<evidence type="ECO:0000313" key="2">
    <source>
        <dbReference type="EMBL" id="RCN30968.1"/>
    </source>
</evidence>
<evidence type="ECO:0000259" key="1">
    <source>
        <dbReference type="Pfam" id="PF07773"/>
    </source>
</evidence>